<proteinExistence type="predicted"/>
<name>A0A0D7ACA1_9AGAR</name>
<gene>
    <name evidence="1" type="ORF">FISHEDRAFT_74495</name>
</gene>
<reference evidence="1 2" key="1">
    <citation type="journal article" date="2015" name="Fungal Genet. Biol.">
        <title>Evolution of novel wood decay mechanisms in Agaricales revealed by the genome sequences of Fistulina hepatica and Cylindrobasidium torrendii.</title>
        <authorList>
            <person name="Floudas D."/>
            <person name="Held B.W."/>
            <person name="Riley R."/>
            <person name="Nagy L.G."/>
            <person name="Koehler G."/>
            <person name="Ransdell A.S."/>
            <person name="Younus H."/>
            <person name="Chow J."/>
            <person name="Chiniquy J."/>
            <person name="Lipzen A."/>
            <person name="Tritt A."/>
            <person name="Sun H."/>
            <person name="Haridas S."/>
            <person name="LaButti K."/>
            <person name="Ohm R.A."/>
            <person name="Kues U."/>
            <person name="Blanchette R.A."/>
            <person name="Grigoriev I.V."/>
            <person name="Minto R.E."/>
            <person name="Hibbett D.S."/>
        </authorList>
    </citation>
    <scope>NUCLEOTIDE SEQUENCE [LARGE SCALE GENOMIC DNA]</scope>
    <source>
        <strain evidence="1 2">ATCC 64428</strain>
    </source>
</reference>
<protein>
    <submittedName>
        <fullName evidence="1">Uncharacterized protein</fullName>
    </submittedName>
</protein>
<keyword evidence="2" id="KW-1185">Reference proteome</keyword>
<dbReference type="EMBL" id="KN881931">
    <property type="protein sequence ID" value="KIY47561.1"/>
    <property type="molecule type" value="Genomic_DNA"/>
</dbReference>
<sequence length="318" mass="35624">MASKVVLPVELVEAIVSTVWRSFDVSGDQCMFMLSCPRVCRLWCAIYASISARDIYVVQSSFVPYISWVVKSGRSVIYRDLLSCRRSHARTMTCLVDLGTSLDDPAMNAYIALASVGEFTGLRACFPGLHTLYFYMIFPCRTTFCINFRHHVAHAKVSVFLRQLRVHFDIVVPGLKAKQLDNSLRYEIVFIMQAMTPAADNARYNFINRRPRLTALFQSLLGPKGEYGYGSTYSYPPITAETRDNAACYSLAVDLVEPGGDEMGSDDLFLSAANLKPSTCAWRDVFVPPSHLFKYRVKNATRRGGWDSIMGIGHGAED</sequence>
<evidence type="ECO:0000313" key="1">
    <source>
        <dbReference type="EMBL" id="KIY47561.1"/>
    </source>
</evidence>
<dbReference type="Proteomes" id="UP000054144">
    <property type="component" value="Unassembled WGS sequence"/>
</dbReference>
<organism evidence="1 2">
    <name type="scientific">Fistulina hepatica ATCC 64428</name>
    <dbReference type="NCBI Taxonomy" id="1128425"/>
    <lineage>
        <taxon>Eukaryota</taxon>
        <taxon>Fungi</taxon>
        <taxon>Dikarya</taxon>
        <taxon>Basidiomycota</taxon>
        <taxon>Agaricomycotina</taxon>
        <taxon>Agaricomycetes</taxon>
        <taxon>Agaricomycetidae</taxon>
        <taxon>Agaricales</taxon>
        <taxon>Fistulinaceae</taxon>
        <taxon>Fistulina</taxon>
    </lineage>
</organism>
<accession>A0A0D7ACA1</accession>
<dbReference type="OrthoDB" id="2820879at2759"/>
<evidence type="ECO:0000313" key="2">
    <source>
        <dbReference type="Proteomes" id="UP000054144"/>
    </source>
</evidence>
<dbReference type="AlphaFoldDB" id="A0A0D7ACA1"/>